<dbReference type="Pfam" id="PF00078">
    <property type="entry name" value="RVT_1"/>
    <property type="match status" value="1"/>
</dbReference>
<dbReference type="InterPro" id="IPR043502">
    <property type="entry name" value="DNA/RNA_pol_sf"/>
</dbReference>
<dbReference type="InterPro" id="IPR036691">
    <property type="entry name" value="Endo/exonu/phosph_ase_sf"/>
</dbReference>
<reference evidence="2 3" key="1">
    <citation type="submission" date="2024-06" db="EMBL/GenBank/DDBJ databases">
        <title>A chromosome-level genome assembly of beet webworm, Loxostege sticticalis.</title>
        <authorList>
            <person name="Zhang Y."/>
        </authorList>
    </citation>
    <scope>NUCLEOTIDE SEQUENCE [LARGE SCALE GENOMIC DNA]</scope>
    <source>
        <strain evidence="2">AQ026</strain>
        <tissue evidence="2">Whole body</tissue>
    </source>
</reference>
<dbReference type="PANTHER" id="PTHR33332">
    <property type="entry name" value="REVERSE TRANSCRIPTASE DOMAIN-CONTAINING PROTEIN"/>
    <property type="match status" value="1"/>
</dbReference>
<comment type="caution">
    <text evidence="2">The sequence shown here is derived from an EMBL/GenBank/DDBJ whole genome shotgun (WGS) entry which is preliminary data.</text>
</comment>
<proteinExistence type="predicted"/>
<evidence type="ECO:0000313" key="2">
    <source>
        <dbReference type="EMBL" id="KAL0860955.1"/>
    </source>
</evidence>
<evidence type="ECO:0000313" key="3">
    <source>
        <dbReference type="Proteomes" id="UP001549920"/>
    </source>
</evidence>
<dbReference type="EMBL" id="JBEUOH010000024">
    <property type="protein sequence ID" value="KAL0860955.1"/>
    <property type="molecule type" value="Genomic_DNA"/>
</dbReference>
<dbReference type="CDD" id="cd01650">
    <property type="entry name" value="RT_nLTR_like"/>
    <property type="match status" value="1"/>
</dbReference>
<feature type="domain" description="Reverse transcriptase" evidence="1">
    <location>
        <begin position="364"/>
        <end position="648"/>
    </location>
</feature>
<gene>
    <name evidence="2" type="ORF">ABMA27_009486</name>
</gene>
<dbReference type="SUPFAM" id="SSF56672">
    <property type="entry name" value="DNA/RNA polymerases"/>
    <property type="match status" value="1"/>
</dbReference>
<keyword evidence="3" id="KW-1185">Reference proteome</keyword>
<dbReference type="PROSITE" id="PS50878">
    <property type="entry name" value="RT_POL"/>
    <property type="match status" value="1"/>
</dbReference>
<dbReference type="Proteomes" id="UP001549920">
    <property type="component" value="Unassembled WGS sequence"/>
</dbReference>
<sequence length="843" mass="97117">MSEIEQIIKKIPTRSDVIVLGDININILDEAMDGTKARYLNMCAGLGLYCAIRDVTREAVVRGRRTVSCIDHLFVRNGAKSGASALHAYTLRRRVADHYMTGLSIDISKPVSRACTQSFYNHKTIERELNDIEWANMLNVSDPIQLYNQVKNIFDTVYELSAYNVICSKKRCTQPWITKDLQIMINKKDLLFRQWKSNPNNNNLRLLYTKFRNMTQKFINRAKNNYKKQVIKNCNGDMRKIWKNINSWLGKSNLSIDSVIEKYMLKSNNRSLVNICNNFCDTFTGEVEVIKLSHKCNKELLNRQDYVKECNVSFRFKKITPIDVLKVINNMNCNKSPGSDGIRVQELKLIKDKICSVISHFVNSCVSKGVYPDELKKAIIRPIYKQGQHSEYTNYRPIAILNTLNKITEKLIMGQITSFLENNNILSDIQHGFRPNRSTDTALSQFTDDINKMLNEQKVIIALFIDYKKAFDTLDHVGLLRAMNECGIRGPMSIFFQNYLQNRTLKVKVRTVESKEGYIKYGVPTGSVFGPLGYIMHVNSMANVVNNCNIYMYADDTCLLYGGKDMKVISKAIQDDFDNIVRWAHDNGLIININKTKCMLISSPYNKNKTQNVIITGHSYDCLHKNKIDCTCNKLEQVTSYKYLGLTIDRSFSWNTHVETVCNKLRSILGKFYNIRHCVSRGILFMLYHALTESTVGYGLAAYGLTFPSYLTKIKTIQKRTLKLLVDQETKCSLNKDYDKLFKICEVLPIELKVRALIILEKYNTSNTGTNLLDGCKQRVYPTRAASKNKLMMPRSSNYYGKRTRQWLVPRILNDLPQDFIKKATSKVHLKKLLKRYYLSECP</sequence>
<evidence type="ECO:0000259" key="1">
    <source>
        <dbReference type="PROSITE" id="PS50878"/>
    </source>
</evidence>
<name>A0ABR3H8J9_LOXSC</name>
<dbReference type="SUPFAM" id="SSF56219">
    <property type="entry name" value="DNase I-like"/>
    <property type="match status" value="1"/>
</dbReference>
<dbReference type="InterPro" id="IPR000477">
    <property type="entry name" value="RT_dom"/>
</dbReference>
<organism evidence="2 3">
    <name type="scientific">Loxostege sticticalis</name>
    <name type="common">Beet webworm moth</name>
    <dbReference type="NCBI Taxonomy" id="481309"/>
    <lineage>
        <taxon>Eukaryota</taxon>
        <taxon>Metazoa</taxon>
        <taxon>Ecdysozoa</taxon>
        <taxon>Arthropoda</taxon>
        <taxon>Hexapoda</taxon>
        <taxon>Insecta</taxon>
        <taxon>Pterygota</taxon>
        <taxon>Neoptera</taxon>
        <taxon>Endopterygota</taxon>
        <taxon>Lepidoptera</taxon>
        <taxon>Glossata</taxon>
        <taxon>Ditrysia</taxon>
        <taxon>Pyraloidea</taxon>
        <taxon>Crambidae</taxon>
        <taxon>Pyraustinae</taxon>
        <taxon>Loxostege</taxon>
    </lineage>
</organism>
<protein>
    <recommendedName>
        <fullName evidence="1">Reverse transcriptase domain-containing protein</fullName>
    </recommendedName>
</protein>
<accession>A0ABR3H8J9</accession>